<dbReference type="RefSeq" id="WP_062021335.1">
    <property type="nucleotide sequence ID" value="NZ_LQQC01000010.1"/>
</dbReference>
<comment type="caution">
    <text evidence="1">The sequence shown here is derived from an EMBL/GenBank/DDBJ whole genome shotgun (WGS) entry which is preliminary data.</text>
</comment>
<evidence type="ECO:0000313" key="1">
    <source>
        <dbReference type="EMBL" id="KXZ58173.1"/>
    </source>
</evidence>
<reference evidence="1 2" key="1">
    <citation type="submission" date="2016-01" db="EMBL/GenBank/DDBJ databases">
        <title>Use of Whole Genome Sequencing to ascertain that Brevibacterium massiliense (Roux, Raoult 2009) is a later heterotypic synonym of Brevibacterium ravenspurgense (Mages 2008).</title>
        <authorList>
            <person name="Bernier A.-M."/>
            <person name="Burdz T."/>
            <person name="Huynh C."/>
            <person name="Pachecho A.L."/>
            <person name="Wiebe D."/>
            <person name="Bonner C."/>
            <person name="Bernard K."/>
        </authorList>
    </citation>
    <scope>NUCLEOTIDE SEQUENCE [LARGE SCALE GENOMIC DNA]</scope>
    <source>
        <strain evidence="1 2">CCUG56047</strain>
    </source>
</reference>
<protein>
    <submittedName>
        <fullName evidence="1">Uncharacterized protein</fullName>
    </submittedName>
</protein>
<name>A0A150H7U0_9MICO</name>
<keyword evidence="2" id="KW-1185">Reference proteome</keyword>
<dbReference type="Proteomes" id="UP000243589">
    <property type="component" value="Unassembled WGS sequence"/>
</dbReference>
<proteinExistence type="predicted"/>
<dbReference type="PATRIC" id="fig|479117.4.peg.1206"/>
<dbReference type="AlphaFoldDB" id="A0A150H7U0"/>
<sequence length="218" mass="22912">MSVHAVPAALAQLRRLPGVSTARDLADAKLTFPVVSALRSVFPTGLPRGEVTEIVGPQALSLALAAVARLSAEDHWAAAVGVGEPAVQAIADYGVSLSRFASVEVDARDWLRAVSILVESFSAIIVRPGFSLTPTEQARLRAKVRERSMSLLVVGSSRQPKGTADRTVSVSAPRWAGLAQGAGTLSECAVTVDHGRERVHLLLPGASGRAEERGIRLV</sequence>
<evidence type="ECO:0000313" key="2">
    <source>
        <dbReference type="Proteomes" id="UP000243589"/>
    </source>
</evidence>
<gene>
    <name evidence="1" type="ORF">Bravens_01210</name>
</gene>
<accession>A0A150H7U0</accession>
<organism evidence="1 2">
    <name type="scientific">Brevibacterium ravenspurgense</name>
    <dbReference type="NCBI Taxonomy" id="479117"/>
    <lineage>
        <taxon>Bacteria</taxon>
        <taxon>Bacillati</taxon>
        <taxon>Actinomycetota</taxon>
        <taxon>Actinomycetes</taxon>
        <taxon>Micrococcales</taxon>
        <taxon>Brevibacteriaceae</taxon>
        <taxon>Brevibacterium</taxon>
    </lineage>
</organism>
<dbReference type="EMBL" id="LQQC01000010">
    <property type="protein sequence ID" value="KXZ58173.1"/>
    <property type="molecule type" value="Genomic_DNA"/>
</dbReference>